<comment type="caution">
    <text evidence="2">The sequence shown here is derived from an EMBL/GenBank/DDBJ whole genome shotgun (WGS) entry which is preliminary data.</text>
</comment>
<dbReference type="AlphaFoldDB" id="A0A7U9PXU5"/>
<dbReference type="RefSeq" id="WP_125045541.1">
    <property type="nucleotide sequence ID" value="NZ_BHZC01000001.1"/>
</dbReference>
<evidence type="ECO:0000313" key="2">
    <source>
        <dbReference type="EMBL" id="GCD35663.1"/>
    </source>
</evidence>
<sequence length="109" mass="12022">MPSTSLACAGSGRARGEDHTRSGGFDAALILHPASTSHRTRVHVLTLPGRFLNHGTRPAFEDWPPTPPEPAHLMPGRAYVRRFTNWHGRLLDITVHVGDDQKVLLQATR</sequence>
<evidence type="ECO:0000313" key="3">
    <source>
        <dbReference type="Proteomes" id="UP000287830"/>
    </source>
</evidence>
<evidence type="ECO:0000256" key="1">
    <source>
        <dbReference type="SAM" id="MobiDB-lite"/>
    </source>
</evidence>
<name>A0A7U9PXU5_9ACTN</name>
<accession>A0A7U9PXU5</accession>
<dbReference type="Proteomes" id="UP000287830">
    <property type="component" value="Unassembled WGS sequence"/>
</dbReference>
<dbReference type="GeneID" id="95622325"/>
<protein>
    <submittedName>
        <fullName evidence="2">Uncharacterized protein</fullName>
    </submittedName>
</protein>
<reference evidence="2 3" key="1">
    <citation type="submission" date="2018-11" db="EMBL/GenBank/DDBJ databases">
        <title>Whole genome sequence of Streptomyces chrestomyceticus NBRC 13444(T).</title>
        <authorList>
            <person name="Komaki H."/>
            <person name="Tamura T."/>
        </authorList>
    </citation>
    <scope>NUCLEOTIDE SEQUENCE [LARGE SCALE GENOMIC DNA]</scope>
    <source>
        <strain evidence="2 3">NBRC 13444</strain>
    </source>
</reference>
<dbReference type="EMBL" id="BHZC01000001">
    <property type="protein sequence ID" value="GCD35663.1"/>
    <property type="molecule type" value="Genomic_DNA"/>
</dbReference>
<proteinExistence type="predicted"/>
<feature type="region of interest" description="Disordered" evidence="1">
    <location>
        <begin position="1"/>
        <end position="21"/>
    </location>
</feature>
<gene>
    <name evidence="2" type="ORF">OEIGOIKO_03409</name>
</gene>
<organism evidence="2 3">
    <name type="scientific">Streptomyces chrestomyceticus JCM 4735</name>
    <dbReference type="NCBI Taxonomy" id="1306181"/>
    <lineage>
        <taxon>Bacteria</taxon>
        <taxon>Bacillati</taxon>
        <taxon>Actinomycetota</taxon>
        <taxon>Actinomycetes</taxon>
        <taxon>Kitasatosporales</taxon>
        <taxon>Streptomycetaceae</taxon>
        <taxon>Streptomyces</taxon>
    </lineage>
</organism>